<organism evidence="3">
    <name type="scientific">viral metagenome</name>
    <dbReference type="NCBI Taxonomy" id="1070528"/>
    <lineage>
        <taxon>unclassified sequences</taxon>
        <taxon>metagenomes</taxon>
        <taxon>organismal metagenomes</taxon>
    </lineage>
</organism>
<proteinExistence type="predicted"/>
<evidence type="ECO:0000256" key="2">
    <source>
        <dbReference type="SAM" id="Phobius"/>
    </source>
</evidence>
<evidence type="ECO:0000313" key="3">
    <source>
        <dbReference type="EMBL" id="QHT84611.1"/>
    </source>
</evidence>
<keyword evidence="2" id="KW-0812">Transmembrane</keyword>
<feature type="region of interest" description="Disordered" evidence="1">
    <location>
        <begin position="1"/>
        <end position="56"/>
    </location>
</feature>
<reference evidence="3" key="1">
    <citation type="journal article" date="2020" name="Nature">
        <title>Giant virus diversity and host interactions through global metagenomics.</title>
        <authorList>
            <person name="Schulz F."/>
            <person name="Roux S."/>
            <person name="Paez-Espino D."/>
            <person name="Jungbluth S."/>
            <person name="Walsh D.A."/>
            <person name="Denef V.J."/>
            <person name="McMahon K.D."/>
            <person name="Konstantinidis K.T."/>
            <person name="Eloe-Fadrosh E.A."/>
            <person name="Kyrpides N.C."/>
            <person name="Woyke T."/>
        </authorList>
    </citation>
    <scope>NUCLEOTIDE SEQUENCE</scope>
    <source>
        <strain evidence="3">GVMAG-M-3300023184-177</strain>
    </source>
</reference>
<keyword evidence="2" id="KW-1133">Transmembrane helix</keyword>
<sequence>MTDTSSSVPIDTSSSAPIDTSSSTPNDTSSSAPIETSSSAPIETSSSTPNDTSSTNIILESDKTDAKNIMIATISLNILGFILICISIYIFINKRNLDNIMIFIMIFYAFLIPANLIMTGLYLDEANYSYEEILKKINDKPEAYSISKWKAKIEHKKHYLYNIYTSIALSAVFVILIIIFSKYSSANLAAYDLEVSNRAATLFKGAQHVKGSAFDITSNLIRNNSENNRDSDA</sequence>
<feature type="transmembrane region" description="Helical" evidence="2">
    <location>
        <begin position="159"/>
        <end position="180"/>
    </location>
</feature>
<protein>
    <submittedName>
        <fullName evidence="3">Uncharacterized protein</fullName>
    </submittedName>
</protein>
<keyword evidence="2" id="KW-0472">Membrane</keyword>
<dbReference type="AlphaFoldDB" id="A0A6C0HV69"/>
<evidence type="ECO:0000256" key="1">
    <source>
        <dbReference type="SAM" id="MobiDB-lite"/>
    </source>
</evidence>
<name>A0A6C0HV69_9ZZZZ</name>
<dbReference type="EMBL" id="MN740021">
    <property type="protein sequence ID" value="QHT84611.1"/>
    <property type="molecule type" value="Genomic_DNA"/>
</dbReference>
<accession>A0A6C0HV69</accession>
<feature type="transmembrane region" description="Helical" evidence="2">
    <location>
        <begin position="99"/>
        <end position="123"/>
    </location>
</feature>
<feature type="transmembrane region" description="Helical" evidence="2">
    <location>
        <begin position="69"/>
        <end position="92"/>
    </location>
</feature>